<dbReference type="EMBL" id="DF977455">
    <property type="protein sequence ID" value="GAP85323.1"/>
    <property type="molecule type" value="Genomic_DNA"/>
</dbReference>
<feature type="chain" id="PRO_5012325748" evidence="2">
    <location>
        <begin position="16"/>
        <end position="407"/>
    </location>
</feature>
<evidence type="ECO:0000256" key="2">
    <source>
        <dbReference type="SAM" id="SignalP"/>
    </source>
</evidence>
<feature type="region of interest" description="Disordered" evidence="1">
    <location>
        <begin position="155"/>
        <end position="178"/>
    </location>
</feature>
<organism evidence="3">
    <name type="scientific">Rosellinia necatrix</name>
    <name type="common">White root-rot fungus</name>
    <dbReference type="NCBI Taxonomy" id="77044"/>
    <lineage>
        <taxon>Eukaryota</taxon>
        <taxon>Fungi</taxon>
        <taxon>Dikarya</taxon>
        <taxon>Ascomycota</taxon>
        <taxon>Pezizomycotina</taxon>
        <taxon>Sordariomycetes</taxon>
        <taxon>Xylariomycetidae</taxon>
        <taxon>Xylariales</taxon>
        <taxon>Xylariaceae</taxon>
        <taxon>Rosellinia</taxon>
    </lineage>
</organism>
<dbReference type="OrthoDB" id="4779219at2759"/>
<reference evidence="3" key="1">
    <citation type="submission" date="2016-03" db="EMBL/GenBank/DDBJ databases">
        <title>Draft genome sequence of Rosellinia necatrix.</title>
        <authorList>
            <person name="Kanematsu S."/>
        </authorList>
    </citation>
    <scope>NUCLEOTIDE SEQUENCE [LARGE SCALE GENOMIC DNA]</scope>
    <source>
        <strain evidence="3">W97</strain>
    </source>
</reference>
<evidence type="ECO:0000313" key="4">
    <source>
        <dbReference type="Proteomes" id="UP000054516"/>
    </source>
</evidence>
<accession>A0A1W2TBM7</accession>
<feature type="signal peptide" evidence="2">
    <location>
        <begin position="1"/>
        <end position="15"/>
    </location>
</feature>
<evidence type="ECO:0000256" key="1">
    <source>
        <dbReference type="SAM" id="MobiDB-lite"/>
    </source>
</evidence>
<gene>
    <name evidence="3" type="ORF">SAMD00023353_1001990</name>
</gene>
<sequence>MRVTTVAIFAVVAVAVQTPDPNWSFSSTLTITDNITPWYTVIVPFLATVTTQVSGIVETITTTKVSISIGTEPPRTIISSTSVGISPCVDGNSAIMPRIEVTRDLDGIMDGLPSICSMVDNSDVVAAESPAGNDGNSVISHDAVIVTAITTTTSNKGNQNTPTPAFVDGSENDTSPIVSGNEIMTTKVAFTMGRARPVTRNLQPLVGAFSFPAETASPVVLGSSSTINITGTVKSGVVPIRGTFQVATVATGPSTSPDVYPKTSGIRCNFTSSTRVHGRSSTPSPNPTPTEPIITHFSLTSSLDNLLTETGSEICHTTTLNTFSTVNPALPSEAKDELTTRYLSTESGLSAESVSTVLLTITIPPPQVPTTLMTTARPLTMKIAVRATDALVEINPGDADEQPQGSS</sequence>
<keyword evidence="2" id="KW-0732">Signal</keyword>
<protein>
    <submittedName>
        <fullName evidence="3">Uncharacterized protein</fullName>
    </submittedName>
</protein>
<name>A0A1W2TBM7_ROSNE</name>
<keyword evidence="4" id="KW-1185">Reference proteome</keyword>
<proteinExistence type="predicted"/>
<evidence type="ECO:0000313" key="3">
    <source>
        <dbReference type="EMBL" id="GAP85323.1"/>
    </source>
</evidence>
<dbReference type="AlphaFoldDB" id="A0A1W2TBM7"/>
<dbReference type="Proteomes" id="UP000054516">
    <property type="component" value="Unassembled WGS sequence"/>
</dbReference>